<organism evidence="5 6">
    <name type="scientific">Propioniciclava soli</name>
    <dbReference type="NCBI Taxonomy" id="2775081"/>
    <lineage>
        <taxon>Bacteria</taxon>
        <taxon>Bacillati</taxon>
        <taxon>Actinomycetota</taxon>
        <taxon>Actinomycetes</taxon>
        <taxon>Propionibacteriales</taxon>
        <taxon>Propionibacteriaceae</taxon>
        <taxon>Propioniciclava</taxon>
    </lineage>
</organism>
<keyword evidence="2" id="KW-0560">Oxidoreductase</keyword>
<gene>
    <name evidence="5" type="ORF">PCC79_11225</name>
</gene>
<dbReference type="Pfam" id="PF02738">
    <property type="entry name" value="MoCoBD_1"/>
    <property type="match status" value="1"/>
</dbReference>
<proteinExistence type="predicted"/>
<name>A0ABZ3C3S3_9ACTN</name>
<dbReference type="RefSeq" id="WP_342371853.1">
    <property type="nucleotide sequence ID" value="NZ_CP115965.1"/>
</dbReference>
<dbReference type="Gene3D" id="3.90.1170.50">
    <property type="entry name" value="Aldehyde oxidase/xanthine dehydrogenase, a/b hammerhead"/>
    <property type="match status" value="1"/>
</dbReference>
<sequence length="726" mass="77542">MTATRDAQGRSSESPVLPLHAAPDPQRSAGPREPSVGTDRRRVDAPLKVTGTAPYAYEHPTTNPCHVWPVLSTIARGTLIGVDASRAAAVPGVIRVLTHADAPRLRVKADAGLWILQGPEVHHRGQIVGGVIADTPEAAREAAELLVFTYDEAPSKVELDPDDPDVTTAKVVLMRPGSETKGDPEQGWGEGVHRVDATYEHTAHYHAQMEPHAVIATWHEVSPLDVRATRLTLQDSNQGPFPHRLLLAPLLGLLPHQLDVSSPYVGGAFGGKAFPHPHLVLASLAAKIVSPRPVKLALTRQQMFSVVGHRAASSQHVRLAADAEGRLTTVEHVSTQAASRVKNSVDHSCMSTRMMYATPNRHTEHRVLELDVPPSTWMRAPGDFTGMFALETALDELAHTAGIDPVDLRVRNEPDVDPENGKPWSTRALVACLQRGAERFGWDERQAPGQRRDGEWQVGLGMASAVFPNMHMVTFAAKILFTGGRYVVQLQASDIGTGAHTVLAQIAADALGVDPDLVVTDIGRTGTPMAMVAGGSSGTYEWGNSVVAACEAFRRKHGLHPAEGASATGRSGPPKGSNKYSRNAFGAHFAEVAVSSVTDEVRVRRLLGVYAAGTIINPRTARSQVMGGMIMALSGALLEESYRDPRFGHIANGDLASYHIAAHADVPPIDVEFLPEHDPWFGAKGSKGIGEIGMVGTPAALGNAVFNATGKRLRSLPFTPSALAEA</sequence>
<protein>
    <submittedName>
        <fullName evidence="5">Xanthine dehydrogenase family protein molybdopterin-binding subunit</fullName>
    </submittedName>
</protein>
<dbReference type="PANTHER" id="PTHR11908:SF132">
    <property type="entry name" value="ALDEHYDE OXIDASE 1-RELATED"/>
    <property type="match status" value="1"/>
</dbReference>
<feature type="domain" description="Aldehyde oxidase/xanthine dehydrogenase a/b hammerhead" evidence="4">
    <location>
        <begin position="50"/>
        <end position="154"/>
    </location>
</feature>
<dbReference type="SUPFAM" id="SSF56003">
    <property type="entry name" value="Molybdenum cofactor-binding domain"/>
    <property type="match status" value="1"/>
</dbReference>
<dbReference type="Pfam" id="PF01315">
    <property type="entry name" value="Ald_Xan_dh_C"/>
    <property type="match status" value="1"/>
</dbReference>
<dbReference type="InterPro" id="IPR036856">
    <property type="entry name" value="Ald_Oxase/Xan_DH_a/b_sf"/>
</dbReference>
<dbReference type="InterPro" id="IPR046867">
    <property type="entry name" value="AldOxase/xan_DH_MoCoBD2"/>
</dbReference>
<dbReference type="Pfam" id="PF20256">
    <property type="entry name" value="MoCoBD_2"/>
    <property type="match status" value="2"/>
</dbReference>
<evidence type="ECO:0000256" key="3">
    <source>
        <dbReference type="SAM" id="MobiDB-lite"/>
    </source>
</evidence>
<feature type="region of interest" description="Disordered" evidence="3">
    <location>
        <begin position="1"/>
        <end position="45"/>
    </location>
</feature>
<dbReference type="SUPFAM" id="SSF54665">
    <property type="entry name" value="CO dehydrogenase molybdoprotein N-domain-like"/>
    <property type="match status" value="1"/>
</dbReference>
<dbReference type="PANTHER" id="PTHR11908">
    <property type="entry name" value="XANTHINE DEHYDROGENASE"/>
    <property type="match status" value="1"/>
</dbReference>
<dbReference type="InterPro" id="IPR037165">
    <property type="entry name" value="AldOxase/xan_DH_Mopterin-bd_sf"/>
</dbReference>
<dbReference type="EMBL" id="CP115965">
    <property type="protein sequence ID" value="WZW97474.1"/>
    <property type="molecule type" value="Genomic_DNA"/>
</dbReference>
<dbReference type="InterPro" id="IPR000674">
    <property type="entry name" value="Ald_Oxase/Xan_DH_a/b"/>
</dbReference>
<accession>A0ABZ3C3S3</accession>
<feature type="compositionally biased region" description="Polar residues" evidence="3">
    <location>
        <begin position="1"/>
        <end position="14"/>
    </location>
</feature>
<evidence type="ECO:0000259" key="4">
    <source>
        <dbReference type="SMART" id="SM01008"/>
    </source>
</evidence>
<evidence type="ECO:0000313" key="6">
    <source>
        <dbReference type="Proteomes" id="UP001434337"/>
    </source>
</evidence>
<evidence type="ECO:0000256" key="2">
    <source>
        <dbReference type="ARBA" id="ARBA00023002"/>
    </source>
</evidence>
<dbReference type="InterPro" id="IPR016208">
    <property type="entry name" value="Ald_Oxase/xanthine_DH-like"/>
</dbReference>
<dbReference type="Gene3D" id="3.30.365.10">
    <property type="entry name" value="Aldehyde oxidase/xanthine dehydrogenase, molybdopterin binding domain"/>
    <property type="match status" value="4"/>
</dbReference>
<evidence type="ECO:0000313" key="5">
    <source>
        <dbReference type="EMBL" id="WZW97474.1"/>
    </source>
</evidence>
<dbReference type="SMART" id="SM01008">
    <property type="entry name" value="Ald_Xan_dh_C"/>
    <property type="match status" value="1"/>
</dbReference>
<keyword evidence="1" id="KW-0500">Molybdenum</keyword>
<dbReference type="Proteomes" id="UP001434337">
    <property type="component" value="Chromosome"/>
</dbReference>
<keyword evidence="6" id="KW-1185">Reference proteome</keyword>
<evidence type="ECO:0000256" key="1">
    <source>
        <dbReference type="ARBA" id="ARBA00022505"/>
    </source>
</evidence>
<dbReference type="InterPro" id="IPR008274">
    <property type="entry name" value="AldOxase/xan_DH_MoCoBD1"/>
</dbReference>
<reference evidence="5 6" key="1">
    <citation type="journal article" date="2023" name="Environ Microbiome">
        <title>A coral-associated actinobacterium mitigates coral bleaching under heat stress.</title>
        <authorList>
            <person name="Li J."/>
            <person name="Zou Y."/>
            <person name="Li Q."/>
            <person name="Zhang J."/>
            <person name="Bourne D.G."/>
            <person name="Lyu Y."/>
            <person name="Liu C."/>
            <person name="Zhang S."/>
        </authorList>
    </citation>
    <scope>NUCLEOTIDE SEQUENCE [LARGE SCALE GENOMIC DNA]</scope>
    <source>
        <strain evidence="5 6">SCSIO 13291</strain>
    </source>
</reference>